<evidence type="ECO:0000259" key="2">
    <source>
        <dbReference type="Pfam" id="PF01757"/>
    </source>
</evidence>
<organism evidence="3 4">
    <name type="scientific">Eubacterium plexicaudatum ASF492</name>
    <dbReference type="NCBI Taxonomy" id="1235802"/>
    <lineage>
        <taxon>Bacteria</taxon>
        <taxon>Bacillati</taxon>
        <taxon>Bacillota</taxon>
        <taxon>Clostridia</taxon>
        <taxon>Eubacteriales</taxon>
        <taxon>Eubacteriaceae</taxon>
        <taxon>Eubacterium</taxon>
    </lineage>
</organism>
<accession>N1ZYH0</accession>
<keyword evidence="1" id="KW-0472">Membrane</keyword>
<evidence type="ECO:0000256" key="1">
    <source>
        <dbReference type="SAM" id="Phobius"/>
    </source>
</evidence>
<dbReference type="STRING" id="1235802.C823_04165"/>
<evidence type="ECO:0000313" key="3">
    <source>
        <dbReference type="EMBL" id="EMZ22077.1"/>
    </source>
</evidence>
<feature type="domain" description="Acyltransferase 3" evidence="2">
    <location>
        <begin position="12"/>
        <end position="74"/>
    </location>
</feature>
<evidence type="ECO:0000313" key="4">
    <source>
        <dbReference type="Proteomes" id="UP000012589"/>
    </source>
</evidence>
<feature type="transmembrane region" description="Helical" evidence="1">
    <location>
        <begin position="53"/>
        <end position="72"/>
    </location>
</feature>
<dbReference type="Pfam" id="PF01757">
    <property type="entry name" value="Acyl_transf_3"/>
    <property type="match status" value="1"/>
</dbReference>
<dbReference type="HOGENOM" id="CLU_2395328_0_0_9"/>
<comment type="caution">
    <text evidence="3">The sequence shown here is derived from an EMBL/GenBank/DDBJ whole genome shotgun (WGS) entry which is preliminary data.</text>
</comment>
<dbReference type="GO" id="GO:0016747">
    <property type="term" value="F:acyltransferase activity, transferring groups other than amino-acyl groups"/>
    <property type="evidence" value="ECO:0007669"/>
    <property type="project" value="InterPro"/>
</dbReference>
<dbReference type="EMBL" id="AQFT01000124">
    <property type="protein sequence ID" value="EMZ22077.1"/>
    <property type="molecule type" value="Genomic_DNA"/>
</dbReference>
<protein>
    <recommendedName>
        <fullName evidence="2">Acyltransferase 3 domain-containing protein</fullName>
    </recommendedName>
</protein>
<gene>
    <name evidence="3" type="ORF">C823_04165</name>
</gene>
<reference evidence="3 4" key="1">
    <citation type="journal article" date="2014" name="Genome Announc.">
        <title>Draft genome sequences of the altered schaedler flora, a defined bacterial community from gnotobiotic mice.</title>
        <authorList>
            <person name="Wannemuehler M.J."/>
            <person name="Overstreet A.M."/>
            <person name="Ward D.V."/>
            <person name="Phillips G.J."/>
        </authorList>
    </citation>
    <scope>NUCLEOTIDE SEQUENCE [LARGE SCALE GENOMIC DNA]</scope>
    <source>
        <strain evidence="3 4">ASF492</strain>
    </source>
</reference>
<dbReference type="Proteomes" id="UP000012589">
    <property type="component" value="Unassembled WGS sequence"/>
</dbReference>
<name>N1ZYH0_9FIRM</name>
<keyword evidence="1" id="KW-0812">Transmembrane</keyword>
<keyword evidence="1" id="KW-1133">Transmembrane helix</keyword>
<proteinExistence type="predicted"/>
<dbReference type="AlphaFoldDB" id="N1ZYH0"/>
<dbReference type="InterPro" id="IPR002656">
    <property type="entry name" value="Acyl_transf_3_dom"/>
</dbReference>
<dbReference type="PATRIC" id="fig|1235802.3.peg.4428"/>
<dbReference type="OrthoDB" id="6623990at2"/>
<feature type="transmembrane region" description="Helical" evidence="1">
    <location>
        <begin position="12"/>
        <end position="33"/>
    </location>
</feature>
<sequence length="93" mass="10511">MEHSIMDKDGKIYWIDVCKGIGILFVVLGHIARGYDGAGIFPEYTRVLVTAGNFAYVFHMTLLFILSGYVFYRSYAVGGGQPKNVHYVRKLMN</sequence>
<keyword evidence="4" id="KW-1185">Reference proteome</keyword>